<dbReference type="AlphaFoldDB" id="A0A2I9CZY5"/>
<dbReference type="EMBL" id="BFAG01000018">
    <property type="protein sequence ID" value="GBF07819.1"/>
    <property type="molecule type" value="Genomic_DNA"/>
</dbReference>
<proteinExistence type="predicted"/>
<dbReference type="OrthoDB" id="5525391at2"/>
<evidence type="ECO:0000313" key="3">
    <source>
        <dbReference type="Proteomes" id="UP000236569"/>
    </source>
</evidence>
<dbReference type="RefSeq" id="WP_103131120.1">
    <property type="nucleotide sequence ID" value="NZ_BFAG01000018.1"/>
</dbReference>
<accession>A0A2I9CZY5</accession>
<reference evidence="3" key="1">
    <citation type="submission" date="2018-01" db="EMBL/GenBank/DDBJ databases">
        <title>Draft Genome Sequence of the Radioresistant Bacterium Deinococcus aerius TR0125, Isolated from the Higher Atmosphere above Japan.</title>
        <authorList>
            <person name="Satoh K."/>
            <person name="Arai H."/>
            <person name="Sanzen T."/>
            <person name="Kawaguchi Y."/>
            <person name="Hayashi H."/>
            <person name="Yokobori S."/>
            <person name="Yamagishi A."/>
            <person name="Oono Y."/>
            <person name="Narumi I."/>
        </authorList>
    </citation>
    <scope>NUCLEOTIDE SEQUENCE [LARGE SCALE GENOMIC DNA]</scope>
    <source>
        <strain evidence="3">TR0125</strain>
    </source>
</reference>
<dbReference type="Proteomes" id="UP000236569">
    <property type="component" value="Unassembled WGS sequence"/>
</dbReference>
<gene>
    <name evidence="2" type="ORF">DAERI_180010</name>
</gene>
<feature type="region of interest" description="Disordered" evidence="1">
    <location>
        <begin position="608"/>
        <end position="636"/>
    </location>
</feature>
<keyword evidence="3" id="KW-1185">Reference proteome</keyword>
<name>A0A2I9CZY5_9DEIO</name>
<comment type="caution">
    <text evidence="2">The sequence shown here is derived from an EMBL/GenBank/DDBJ whole genome shotgun (WGS) entry which is preliminary data.</text>
</comment>
<sequence>MTTPAVEGLEFRQVAPLLAALYRDGLLTPFVGSGMSLGAPGQPACTSWRTFLVRLAQGAGLRELPAAFQDPGRSPTPEQCYRLADKVTMLLRSRPRQARDEVFRQALKEAPEFIPPTPQLRALTRLYWPLVLTTNYDDLYWAARQATLREEGHPPEPLAVLGRSLSDCHRVLRSLSEPSRPVLWALQGYLGGQCAPPEASVPSDARRRTLALEVVAGHQQYQRAIHAAPHFRRAFGEVFRRRSLLFLGSGLLENYLVDLFSEILYHQGPGQMPHFALLRRDGAPDLYDPAFLQTRLGVVPVFYDRHDEVPGFLEELARDVHWPRDQPPPPADFAQVEEIVYTLQPPPAPHPVRLVLRRGRVAAPQVAWAAGDALVLNAGRREGRPVLGRQALALGALAPCPGVSLPLEPRRWVASETGHQAFQYGGAPLFAVVARTSDEGRNDRDLGVIAPAVCTALAAVEQTGRHGRVHVLPVASGRSAHWNPIHPFAQMLRGVRLFVTGMPARTLREIVLYIDHPGVWHPLMAGKLPVTALLSSDIQQYTVDMRDAAGESEVLSVTSPDATSTVARLLAICGLTNPGEWEVQLDPPLAPTLPVTADTVVVPTMNLRLRPQPAGGEREKGRGPVDTTRPLPDNTR</sequence>
<dbReference type="Pfam" id="PF13289">
    <property type="entry name" value="SIR2_2"/>
    <property type="match status" value="1"/>
</dbReference>
<evidence type="ECO:0000256" key="1">
    <source>
        <dbReference type="SAM" id="MobiDB-lite"/>
    </source>
</evidence>
<organism evidence="2 3">
    <name type="scientific">Deinococcus aerius</name>
    <dbReference type="NCBI Taxonomy" id="200253"/>
    <lineage>
        <taxon>Bacteria</taxon>
        <taxon>Thermotogati</taxon>
        <taxon>Deinococcota</taxon>
        <taxon>Deinococci</taxon>
        <taxon>Deinococcales</taxon>
        <taxon>Deinococcaceae</taxon>
        <taxon>Deinococcus</taxon>
    </lineage>
</organism>
<protein>
    <submittedName>
        <fullName evidence="2">Uncharacterized protein</fullName>
    </submittedName>
</protein>
<evidence type="ECO:0000313" key="2">
    <source>
        <dbReference type="EMBL" id="GBF07819.1"/>
    </source>
</evidence>